<reference evidence="13" key="1">
    <citation type="journal article" date="2017" name="Nat. Commun.">
        <title>The asparagus genome sheds light on the origin and evolution of a young Y chromosome.</title>
        <authorList>
            <person name="Harkess A."/>
            <person name="Zhou J."/>
            <person name="Xu C."/>
            <person name="Bowers J.E."/>
            <person name="Van der Hulst R."/>
            <person name="Ayyampalayam S."/>
            <person name="Mercati F."/>
            <person name="Riccardi P."/>
            <person name="McKain M.R."/>
            <person name="Kakrana A."/>
            <person name="Tang H."/>
            <person name="Ray J."/>
            <person name="Groenendijk J."/>
            <person name="Arikit S."/>
            <person name="Mathioni S.M."/>
            <person name="Nakano M."/>
            <person name="Shan H."/>
            <person name="Telgmann-Rauber A."/>
            <person name="Kanno A."/>
            <person name="Yue Z."/>
            <person name="Chen H."/>
            <person name="Li W."/>
            <person name="Chen Y."/>
            <person name="Xu X."/>
            <person name="Zhang Y."/>
            <person name="Luo S."/>
            <person name="Chen H."/>
            <person name="Gao J."/>
            <person name="Mao Z."/>
            <person name="Pires J.C."/>
            <person name="Luo M."/>
            <person name="Kudrna D."/>
            <person name="Wing R.A."/>
            <person name="Meyers B.C."/>
            <person name="Yi K."/>
            <person name="Kong H."/>
            <person name="Lavrijsen P."/>
            <person name="Sunseri F."/>
            <person name="Falavigna A."/>
            <person name="Ye Y."/>
            <person name="Leebens-Mack J.H."/>
            <person name="Chen G."/>
        </authorList>
    </citation>
    <scope>NUCLEOTIDE SEQUENCE [LARGE SCALE GENOMIC DNA]</scope>
    <source>
        <strain evidence="13">cv. DH0086</strain>
    </source>
</reference>
<dbReference type="Gene3D" id="1.10.10.10">
    <property type="entry name" value="Winged helix-like DNA-binding domain superfamily/Winged helix DNA-binding domain"/>
    <property type="match status" value="1"/>
</dbReference>
<dbReference type="GO" id="GO:0034605">
    <property type="term" value="P:cellular response to heat"/>
    <property type="evidence" value="ECO:0007669"/>
    <property type="project" value="TreeGrafter"/>
</dbReference>
<evidence type="ECO:0000256" key="6">
    <source>
        <dbReference type="ARBA" id="ARBA00023125"/>
    </source>
</evidence>
<proteinExistence type="inferred from homology"/>
<dbReference type="OMA" id="PQLEMNE"/>
<evidence type="ECO:0000256" key="9">
    <source>
        <dbReference type="RuleBase" id="RU004020"/>
    </source>
</evidence>
<dbReference type="GO" id="GO:0005634">
    <property type="term" value="C:nucleus"/>
    <property type="evidence" value="ECO:0007669"/>
    <property type="project" value="UniProtKB-SubCell"/>
</dbReference>
<evidence type="ECO:0000256" key="10">
    <source>
        <dbReference type="SAM" id="Coils"/>
    </source>
</evidence>
<feature type="domain" description="HSF-type DNA-binding" evidence="11">
    <location>
        <begin position="6"/>
        <end position="99"/>
    </location>
</feature>
<evidence type="ECO:0000256" key="3">
    <source>
        <dbReference type="ARBA" id="ARBA00022553"/>
    </source>
</evidence>
<evidence type="ECO:0000313" key="13">
    <source>
        <dbReference type="Proteomes" id="UP000243459"/>
    </source>
</evidence>
<accession>A0A5P1FUQ2</accession>
<dbReference type="InterPro" id="IPR036390">
    <property type="entry name" value="WH_DNA-bd_sf"/>
</dbReference>
<dbReference type="InterPro" id="IPR000232">
    <property type="entry name" value="HSF_DNA-bd"/>
</dbReference>
<dbReference type="GO" id="GO:0000978">
    <property type="term" value="F:RNA polymerase II cis-regulatory region sequence-specific DNA binding"/>
    <property type="evidence" value="ECO:0007669"/>
    <property type="project" value="TreeGrafter"/>
</dbReference>
<keyword evidence="5" id="KW-0346">Stress response</keyword>
<evidence type="ECO:0000256" key="2">
    <source>
        <dbReference type="ARBA" id="ARBA00011233"/>
    </source>
</evidence>
<feature type="coiled-coil region" evidence="10">
    <location>
        <begin position="115"/>
        <end position="170"/>
    </location>
</feature>
<dbReference type="PANTHER" id="PTHR10015">
    <property type="entry name" value="HEAT SHOCK TRANSCRIPTION FACTOR"/>
    <property type="match status" value="1"/>
</dbReference>
<evidence type="ECO:0000313" key="12">
    <source>
        <dbReference type="EMBL" id="ONK81968.1"/>
    </source>
</evidence>
<comment type="similarity">
    <text evidence="9">Belongs to the HSF family.</text>
</comment>
<name>A0A5P1FUQ2_ASPOF</name>
<dbReference type="AlphaFoldDB" id="A0A5P1FUQ2"/>
<keyword evidence="6" id="KW-0238">DNA-binding</keyword>
<dbReference type="InterPro" id="IPR036388">
    <property type="entry name" value="WH-like_DNA-bd_sf"/>
</dbReference>
<dbReference type="Proteomes" id="UP000243459">
    <property type="component" value="Chromosome 1"/>
</dbReference>
<evidence type="ECO:0000256" key="8">
    <source>
        <dbReference type="ARBA" id="ARBA00023242"/>
    </source>
</evidence>
<keyword evidence="10" id="KW-0175">Coiled coil</keyword>
<gene>
    <name evidence="12" type="ORF">A4U43_C01F34760</name>
</gene>
<keyword evidence="13" id="KW-1185">Reference proteome</keyword>
<dbReference type="EMBL" id="CM007381">
    <property type="protein sequence ID" value="ONK81968.1"/>
    <property type="molecule type" value="Genomic_DNA"/>
</dbReference>
<dbReference type="GO" id="GO:0006357">
    <property type="term" value="P:regulation of transcription by RNA polymerase II"/>
    <property type="evidence" value="ECO:0007669"/>
    <property type="project" value="TreeGrafter"/>
</dbReference>
<sequence length="365" mass="42434">MEGSNPLPPFLAKTYDMVDDPSTDAIVSWSASNDSFVVWDPLEFARDLLPKFFKHNNFSSFIRQLNTYGFRKKDPERWEFHNDEFIRGQRHLLRNIHRRKPIHSHSLHHHGQGSLPLGDSERQELEDEIRRLQREKDILMAELQKHTQQQHSMEKQMQALEDRLLNIEVRQRNILANVSQFIQRPGFLSNLISSSDLHSKKRRLPENNLFNEDAFEKMESSLDSLENLFREVSQVSDEDIYCDGTNPSTVVLTEIHAPSSPISSPCLENIHSSPELEESTSYAESPKILVTRDKVSEIDVDSEPSNVRTRVNDVFWEQFLTETPGSDERREADGKRMEMGSFWLNRENVEHLTVKMGHLTPDEKT</sequence>
<dbReference type="GO" id="GO:0003700">
    <property type="term" value="F:DNA-binding transcription factor activity"/>
    <property type="evidence" value="ECO:0007669"/>
    <property type="project" value="InterPro"/>
</dbReference>
<dbReference type="OrthoDB" id="60033at2759"/>
<keyword evidence="7" id="KW-0804">Transcription</keyword>
<evidence type="ECO:0000256" key="4">
    <source>
        <dbReference type="ARBA" id="ARBA00023015"/>
    </source>
</evidence>
<dbReference type="SUPFAM" id="SSF46785">
    <property type="entry name" value="Winged helix' DNA-binding domain"/>
    <property type="match status" value="1"/>
</dbReference>
<dbReference type="Gramene" id="ONK81968">
    <property type="protein sequence ID" value="ONK81968"/>
    <property type="gene ID" value="A4U43_C01F34760"/>
</dbReference>
<keyword evidence="4" id="KW-0805">Transcription regulation</keyword>
<dbReference type="Pfam" id="PF00447">
    <property type="entry name" value="HSF_DNA-bind"/>
    <property type="match status" value="1"/>
</dbReference>
<evidence type="ECO:0000256" key="5">
    <source>
        <dbReference type="ARBA" id="ARBA00023016"/>
    </source>
</evidence>
<dbReference type="FunFam" id="1.10.10.10:FF:000057">
    <property type="entry name" value="Heat shock transcription factor 1"/>
    <property type="match status" value="1"/>
</dbReference>
<dbReference type="SMART" id="SM00415">
    <property type="entry name" value="HSF"/>
    <property type="match status" value="1"/>
</dbReference>
<dbReference type="PRINTS" id="PR00056">
    <property type="entry name" value="HSFDOMAIN"/>
</dbReference>
<keyword evidence="8" id="KW-0539">Nucleus</keyword>
<comment type="subcellular location">
    <subcellularLocation>
        <location evidence="1">Nucleus</location>
    </subcellularLocation>
</comment>
<comment type="subunit">
    <text evidence="2">Homotrimer.</text>
</comment>
<dbReference type="PANTHER" id="PTHR10015:SF445">
    <property type="entry name" value="HEAT STRESS TRANSCRIPTION FACTOR A-4B-LIKE"/>
    <property type="match status" value="1"/>
</dbReference>
<keyword evidence="3" id="KW-0597">Phosphoprotein</keyword>
<protein>
    <recommendedName>
        <fullName evidence="11">HSF-type DNA-binding domain-containing protein</fullName>
    </recommendedName>
</protein>
<organism evidence="12 13">
    <name type="scientific">Asparagus officinalis</name>
    <name type="common">Garden asparagus</name>
    <dbReference type="NCBI Taxonomy" id="4686"/>
    <lineage>
        <taxon>Eukaryota</taxon>
        <taxon>Viridiplantae</taxon>
        <taxon>Streptophyta</taxon>
        <taxon>Embryophyta</taxon>
        <taxon>Tracheophyta</taxon>
        <taxon>Spermatophyta</taxon>
        <taxon>Magnoliopsida</taxon>
        <taxon>Liliopsida</taxon>
        <taxon>Asparagales</taxon>
        <taxon>Asparagaceae</taxon>
        <taxon>Asparagoideae</taxon>
        <taxon>Asparagus</taxon>
    </lineage>
</organism>
<evidence type="ECO:0000256" key="7">
    <source>
        <dbReference type="ARBA" id="ARBA00023163"/>
    </source>
</evidence>
<evidence type="ECO:0000256" key="1">
    <source>
        <dbReference type="ARBA" id="ARBA00004123"/>
    </source>
</evidence>
<evidence type="ECO:0000259" key="11">
    <source>
        <dbReference type="SMART" id="SM00415"/>
    </source>
</evidence>